<gene>
    <name evidence="2" type="ORF">BDZ31_000365</name>
</gene>
<evidence type="ECO:0008006" key="4">
    <source>
        <dbReference type="Google" id="ProtNLM"/>
    </source>
</evidence>
<comment type="caution">
    <text evidence="2">The sequence shown here is derived from an EMBL/GenBank/DDBJ whole genome shotgun (WGS) entry which is preliminary data.</text>
</comment>
<evidence type="ECO:0000313" key="3">
    <source>
        <dbReference type="Proteomes" id="UP000585272"/>
    </source>
</evidence>
<keyword evidence="3" id="KW-1185">Reference proteome</keyword>
<evidence type="ECO:0000256" key="1">
    <source>
        <dbReference type="SAM" id="MobiDB-lite"/>
    </source>
</evidence>
<dbReference type="EMBL" id="JACHNU010000001">
    <property type="protein sequence ID" value="MBB4660792.1"/>
    <property type="molecule type" value="Genomic_DNA"/>
</dbReference>
<name>A0A840I8E2_9ACTN</name>
<organism evidence="2 3">
    <name type="scientific">Conexibacter arvalis</name>
    <dbReference type="NCBI Taxonomy" id="912552"/>
    <lineage>
        <taxon>Bacteria</taxon>
        <taxon>Bacillati</taxon>
        <taxon>Actinomycetota</taxon>
        <taxon>Thermoleophilia</taxon>
        <taxon>Solirubrobacterales</taxon>
        <taxon>Conexibacteraceae</taxon>
        <taxon>Conexibacter</taxon>
    </lineage>
</organism>
<accession>A0A840I8E2</accession>
<dbReference type="SUPFAM" id="SSF69304">
    <property type="entry name" value="Tricorn protease N-terminal domain"/>
    <property type="match status" value="1"/>
</dbReference>
<feature type="region of interest" description="Disordered" evidence="1">
    <location>
        <begin position="62"/>
        <end position="83"/>
    </location>
</feature>
<protein>
    <recommendedName>
        <fullName evidence="4">WD40-like Beta Propeller Repeat</fullName>
    </recommendedName>
</protein>
<feature type="compositionally biased region" description="Polar residues" evidence="1">
    <location>
        <begin position="62"/>
        <end position="81"/>
    </location>
</feature>
<sequence>MIARADGEKLVFVASAQMGPKDERGIAMLYHFGERSAKGWAVRPALSMTSDDAVTDALSSAQANARPSQDLSTLGFSTNGVTLGPPNPVRGISQYISSGVGSERWISAPDPGMTPTTSPGAVLGGTPDFSTVYFLSAARLTQQDQTRSGDGLYQYREGVVRPAGVLPDGTVPTSGVLPAGYSTRSDIGNQLAQRNAVSRDGRRLFFTAAVGGVRQLYVREDGARTRLLSHALGAPTTPAAGGIVDPFDEPDLGVGRLAHGYAVATPDGSRVFFASNDALAAGAAAAPAGETNYYRADAATGTLTYLPGLRGPIVAIDDAGAQVLWMDVDGSSARRLMLSTFDGSGQGTSHMVAPSRPTVPQEIPWVGTTADGAVWTLGSRIPLDPAFPDTNGTGQVYRFTVDGGIPSTPRCLSCLAAVTYTSHANLTSFSAGTTENGDGESTKPVINHTVTQRSMSADGRRVFFDTRTALVPEDQNGLRDVYMWEAGRGVVLLSDGRTPKPSWFHDASESGDDVFIVTAAGLDQADRNQSYDVYDVRVGGGYATTPEPSCAGDGCQPPVEPRRPASTPRSDRPAEVVSGPSDLQPAPARVAVRRVRRDRTGATIRISTSAAGTVRVSGSRTVAMRRSAATRRSYTVKLRLRRPVRKLLARHGKVAVRVRVRFAPRSGKAVSATVKTTIKRAR</sequence>
<feature type="region of interest" description="Disordered" evidence="1">
    <location>
        <begin position="543"/>
        <end position="585"/>
    </location>
</feature>
<dbReference type="Proteomes" id="UP000585272">
    <property type="component" value="Unassembled WGS sequence"/>
</dbReference>
<proteinExistence type="predicted"/>
<evidence type="ECO:0000313" key="2">
    <source>
        <dbReference type="EMBL" id="MBB4660792.1"/>
    </source>
</evidence>
<dbReference type="AlphaFoldDB" id="A0A840I8E2"/>
<reference evidence="2 3" key="1">
    <citation type="submission" date="2020-08" db="EMBL/GenBank/DDBJ databases">
        <title>Genomic Encyclopedia of Archaeal and Bacterial Type Strains, Phase II (KMG-II): from individual species to whole genera.</title>
        <authorList>
            <person name="Goeker M."/>
        </authorList>
    </citation>
    <scope>NUCLEOTIDE SEQUENCE [LARGE SCALE GENOMIC DNA]</scope>
    <source>
        <strain evidence="2 3">DSM 23288</strain>
    </source>
</reference>